<dbReference type="OrthoDB" id="5966662at2"/>
<dbReference type="AlphaFoldDB" id="A0A5P9Q9R3"/>
<dbReference type="GO" id="GO:0004743">
    <property type="term" value="F:pyruvate kinase activity"/>
    <property type="evidence" value="ECO:0007669"/>
    <property type="project" value="UniProtKB-EC"/>
</dbReference>
<reference evidence="2 3" key="1">
    <citation type="submission" date="2019-10" db="EMBL/GenBank/DDBJ databases">
        <title>Genome sequence of Luteimicrobium xylanilyticum HY-24.</title>
        <authorList>
            <person name="Kim D.Y."/>
            <person name="Park H.-Y."/>
        </authorList>
    </citation>
    <scope>NUCLEOTIDE SEQUENCE [LARGE SCALE GENOMIC DNA]</scope>
    <source>
        <strain evidence="2 3">HY-24</strain>
    </source>
</reference>
<organism evidence="2 3">
    <name type="scientific">Luteimicrobium xylanilyticum</name>
    <dbReference type="NCBI Taxonomy" id="1133546"/>
    <lineage>
        <taxon>Bacteria</taxon>
        <taxon>Bacillati</taxon>
        <taxon>Actinomycetota</taxon>
        <taxon>Actinomycetes</taxon>
        <taxon>Micrococcales</taxon>
        <taxon>Luteimicrobium</taxon>
    </lineage>
</organism>
<dbReference type="EC" id="2.7.1.40" evidence="2"/>
<proteinExistence type="predicted"/>
<feature type="transmembrane region" description="Helical" evidence="1">
    <location>
        <begin position="86"/>
        <end position="104"/>
    </location>
</feature>
<dbReference type="GO" id="GO:0016301">
    <property type="term" value="F:kinase activity"/>
    <property type="evidence" value="ECO:0007669"/>
    <property type="project" value="UniProtKB-KW"/>
</dbReference>
<dbReference type="Pfam" id="PF10825">
    <property type="entry name" value="DUF2752"/>
    <property type="match status" value="1"/>
</dbReference>
<protein>
    <submittedName>
        <fullName evidence="2">Pyruvate kinase</fullName>
        <ecNumber evidence="2">2.7.1.40</ecNumber>
    </submittedName>
</protein>
<gene>
    <name evidence="2" type="ORF">KDY119_01703</name>
</gene>
<name>A0A5P9Q9R3_9MICO</name>
<feature type="transmembrane region" description="Helical" evidence="1">
    <location>
        <begin position="57"/>
        <end position="74"/>
    </location>
</feature>
<evidence type="ECO:0000313" key="3">
    <source>
        <dbReference type="Proteomes" id="UP000326702"/>
    </source>
</evidence>
<sequence length="116" mass="12691">MGVATAWVGVVDPNHPGRYPVCPLYVLTGVYCPLCGGLRATHGLAHLDLADAWSHNPVWTVAAPLLVLAWADWAWRRWRGRPARRVPRAAVVAVVVVLLAFTVARNVPAWSPWLAP</sequence>
<keyword evidence="1" id="KW-0812">Transmembrane</keyword>
<dbReference type="KEGG" id="lxl:KDY119_01703"/>
<accession>A0A5P9Q9R3</accession>
<keyword evidence="1" id="KW-0472">Membrane</keyword>
<dbReference type="Proteomes" id="UP000326702">
    <property type="component" value="Chromosome"/>
</dbReference>
<evidence type="ECO:0000256" key="1">
    <source>
        <dbReference type="SAM" id="Phobius"/>
    </source>
</evidence>
<evidence type="ECO:0000313" key="2">
    <source>
        <dbReference type="EMBL" id="QFU98193.1"/>
    </source>
</evidence>
<keyword evidence="1" id="KW-1133">Transmembrane helix</keyword>
<keyword evidence="3" id="KW-1185">Reference proteome</keyword>
<keyword evidence="2" id="KW-0418">Kinase</keyword>
<dbReference type="InterPro" id="IPR021215">
    <property type="entry name" value="DUF2752"/>
</dbReference>
<keyword evidence="2" id="KW-0808">Transferase</keyword>
<keyword evidence="2" id="KW-0670">Pyruvate</keyword>
<dbReference type="EMBL" id="CP045529">
    <property type="protein sequence ID" value="QFU98193.1"/>
    <property type="molecule type" value="Genomic_DNA"/>
</dbReference>